<feature type="transmembrane region" description="Helical" evidence="8">
    <location>
        <begin position="156"/>
        <end position="175"/>
    </location>
</feature>
<dbReference type="PANTHER" id="PTHR19139:SF199">
    <property type="entry name" value="MIP17260P"/>
    <property type="match status" value="1"/>
</dbReference>
<feature type="non-terminal residue" evidence="9">
    <location>
        <position position="1"/>
    </location>
</feature>
<feature type="transmembrane region" description="Helical" evidence="8">
    <location>
        <begin position="195"/>
        <end position="212"/>
    </location>
</feature>
<gene>
    <name evidence="9" type="ORF">GHK86_16400</name>
</gene>
<sequence length="275" mass="28942">EFVGTALLVGVGLSIVIVDTSPAGPVVGVLGAGGARALTGALFGTTGALIAVSPVGKVSGAHINPIVTLAFVLRGRMRPWLAAGYVAAQLCGALAGAAALPAWGATGRAVGFGATLPGRSYGPLTACVGEVVTSATLVVLLLAFVGSKRARRFTPLLFPPLYALMVYLEAPLSGTSTNPARSLGPAAVAGAWRGWWVYWVGPIVGALLAIAVSRLHAFRDLEVEVAKVYHFEEDRHGLLHRQRRRGVPVSPRRRPPARSTRRDRASRRPRRGRRR</sequence>
<name>A0ABW9QXM0_9ACTN</name>
<protein>
    <recommendedName>
        <fullName evidence="11">Aquaporin</fullName>
    </recommendedName>
</protein>
<evidence type="ECO:0000256" key="2">
    <source>
        <dbReference type="ARBA" id="ARBA00006175"/>
    </source>
</evidence>
<comment type="subcellular location">
    <subcellularLocation>
        <location evidence="1">Membrane</location>
        <topology evidence="1">Multi-pass membrane protein</topology>
    </subcellularLocation>
</comment>
<evidence type="ECO:0000256" key="8">
    <source>
        <dbReference type="SAM" id="Phobius"/>
    </source>
</evidence>
<dbReference type="InterPro" id="IPR000425">
    <property type="entry name" value="MIP"/>
</dbReference>
<evidence type="ECO:0000256" key="3">
    <source>
        <dbReference type="ARBA" id="ARBA00022692"/>
    </source>
</evidence>
<keyword evidence="3 6" id="KW-0812">Transmembrane</keyword>
<reference evidence="9 10" key="1">
    <citation type="submission" date="2019-11" db="EMBL/GenBank/DDBJ databases">
        <title>Acidiferrimicrobium australis gen. nov., sp. nov., an acidophilic and obligately heterotrophic, member of the Actinobacteria that catalyses dissimilatory oxido- reduction of iron isolated from metal-rich acidic water in Chile.</title>
        <authorList>
            <person name="Gonzalez D."/>
            <person name="Huber K."/>
            <person name="Hedrich S."/>
            <person name="Rojas-Villalobos C."/>
            <person name="Quatrini R."/>
            <person name="Dinamarca M.A."/>
            <person name="Schwarz A."/>
            <person name="Canales C."/>
            <person name="Nancucheo I."/>
        </authorList>
    </citation>
    <scope>NUCLEOTIDE SEQUENCE [LARGE SCALE GENOMIC DNA]</scope>
    <source>
        <strain evidence="9 10">USS-CCA1</strain>
    </source>
</reference>
<evidence type="ECO:0000256" key="5">
    <source>
        <dbReference type="ARBA" id="ARBA00023136"/>
    </source>
</evidence>
<dbReference type="Pfam" id="PF00230">
    <property type="entry name" value="MIP"/>
    <property type="match status" value="1"/>
</dbReference>
<feature type="transmembrane region" description="Helical" evidence="8">
    <location>
        <begin position="123"/>
        <end position="144"/>
    </location>
</feature>
<dbReference type="SUPFAM" id="SSF81338">
    <property type="entry name" value="Aquaporin-like"/>
    <property type="match status" value="1"/>
</dbReference>
<keyword evidence="5 8" id="KW-0472">Membrane</keyword>
<evidence type="ECO:0000313" key="9">
    <source>
        <dbReference type="EMBL" id="MST34296.1"/>
    </source>
</evidence>
<dbReference type="PANTHER" id="PTHR19139">
    <property type="entry name" value="AQUAPORIN TRANSPORTER"/>
    <property type="match status" value="1"/>
</dbReference>
<evidence type="ECO:0008006" key="11">
    <source>
        <dbReference type="Google" id="ProtNLM"/>
    </source>
</evidence>
<comment type="similarity">
    <text evidence="2 6">Belongs to the MIP/aquaporin (TC 1.A.8) family.</text>
</comment>
<dbReference type="EMBL" id="WJHE01000933">
    <property type="protein sequence ID" value="MST34296.1"/>
    <property type="molecule type" value="Genomic_DNA"/>
</dbReference>
<proteinExistence type="inferred from homology"/>
<feature type="region of interest" description="Disordered" evidence="7">
    <location>
        <begin position="242"/>
        <end position="275"/>
    </location>
</feature>
<dbReference type="Proteomes" id="UP000437736">
    <property type="component" value="Unassembled WGS sequence"/>
</dbReference>
<accession>A0ABW9QXM0</accession>
<evidence type="ECO:0000256" key="4">
    <source>
        <dbReference type="ARBA" id="ARBA00022989"/>
    </source>
</evidence>
<evidence type="ECO:0000313" key="10">
    <source>
        <dbReference type="Proteomes" id="UP000437736"/>
    </source>
</evidence>
<dbReference type="Gene3D" id="1.20.1080.10">
    <property type="entry name" value="Glycerol uptake facilitator protein"/>
    <property type="match status" value="1"/>
</dbReference>
<keyword evidence="6" id="KW-0813">Transport</keyword>
<keyword evidence="10" id="KW-1185">Reference proteome</keyword>
<evidence type="ECO:0000256" key="1">
    <source>
        <dbReference type="ARBA" id="ARBA00004141"/>
    </source>
</evidence>
<keyword evidence="4 8" id="KW-1133">Transmembrane helix</keyword>
<feature type="transmembrane region" description="Helical" evidence="8">
    <location>
        <begin position="80"/>
        <end position="103"/>
    </location>
</feature>
<evidence type="ECO:0000256" key="6">
    <source>
        <dbReference type="RuleBase" id="RU000477"/>
    </source>
</evidence>
<evidence type="ECO:0000256" key="7">
    <source>
        <dbReference type="SAM" id="MobiDB-lite"/>
    </source>
</evidence>
<dbReference type="InterPro" id="IPR023271">
    <property type="entry name" value="Aquaporin-like"/>
</dbReference>
<comment type="caution">
    <text evidence="9">The sequence shown here is derived from an EMBL/GenBank/DDBJ whole genome shotgun (WGS) entry which is preliminary data.</text>
</comment>
<dbReference type="PRINTS" id="PR00783">
    <property type="entry name" value="MINTRINSICP"/>
</dbReference>
<organism evidence="9 10">
    <name type="scientific">Acidiferrimicrobium australe</name>
    <dbReference type="NCBI Taxonomy" id="2664430"/>
    <lineage>
        <taxon>Bacteria</taxon>
        <taxon>Bacillati</taxon>
        <taxon>Actinomycetota</taxon>
        <taxon>Acidimicrobiia</taxon>
        <taxon>Acidimicrobiales</taxon>
        <taxon>Acidimicrobiaceae</taxon>
        <taxon>Acidiferrimicrobium</taxon>
    </lineage>
</organism>
<dbReference type="InterPro" id="IPR034294">
    <property type="entry name" value="Aquaporin_transptr"/>
</dbReference>